<dbReference type="InterPro" id="IPR036227">
    <property type="entry name" value="Ribosomal_uL15/eL18_sf"/>
</dbReference>
<dbReference type="SUPFAM" id="SSF52080">
    <property type="entry name" value="Ribosomal proteins L15p and L18e"/>
    <property type="match status" value="1"/>
</dbReference>
<name>A0A7J6JYR0_TOXGO</name>
<dbReference type="InterPro" id="IPR030878">
    <property type="entry name" value="Ribosomal_uL15"/>
</dbReference>
<dbReference type="AlphaFoldDB" id="A0A7J6JYR0"/>
<evidence type="ECO:0000256" key="5">
    <source>
        <dbReference type="SAM" id="MobiDB-lite"/>
    </source>
</evidence>
<dbReference type="Gene3D" id="3.100.10.10">
    <property type="match status" value="1"/>
</dbReference>
<reference evidence="7 8" key="1">
    <citation type="submission" date="2020-03" db="EMBL/GenBank/DDBJ databases">
        <title>Genome sequence of Toxoplasma gondii RH-88 strain.</title>
        <authorList>
            <person name="Lorenzi H.A."/>
            <person name="Venepally P."/>
            <person name="Rozenberg A."/>
            <person name="Sibley D."/>
        </authorList>
    </citation>
    <scope>NUCLEOTIDE SEQUENCE [LARGE SCALE GENOMIC DNA]</scope>
    <source>
        <strain evidence="7 8">RH-88</strain>
    </source>
</reference>
<keyword evidence="3 4" id="KW-0687">Ribonucleoprotein</keyword>
<feature type="domain" description="Large ribosomal subunit protein uL15/eL18" evidence="6">
    <location>
        <begin position="116"/>
        <end position="188"/>
    </location>
</feature>
<feature type="region of interest" description="Disordered" evidence="5">
    <location>
        <begin position="54"/>
        <end position="80"/>
    </location>
</feature>
<dbReference type="FunFam" id="3.100.10.10:FF:000002">
    <property type="entry name" value="60S ribosomal protein L27a"/>
    <property type="match status" value="1"/>
</dbReference>
<keyword evidence="8" id="KW-1185">Reference proteome</keyword>
<accession>A0A7J6JYR0</accession>
<evidence type="ECO:0000256" key="4">
    <source>
        <dbReference type="RuleBase" id="RU003888"/>
    </source>
</evidence>
<evidence type="ECO:0000256" key="1">
    <source>
        <dbReference type="ARBA" id="ARBA00007320"/>
    </source>
</evidence>
<evidence type="ECO:0000313" key="7">
    <source>
        <dbReference type="EMBL" id="KAF4639231.1"/>
    </source>
</evidence>
<dbReference type="GO" id="GO:0006412">
    <property type="term" value="P:translation"/>
    <property type="evidence" value="ECO:0007669"/>
    <property type="project" value="InterPro"/>
</dbReference>
<evidence type="ECO:0000256" key="3">
    <source>
        <dbReference type="ARBA" id="ARBA00023274"/>
    </source>
</evidence>
<dbReference type="InterPro" id="IPR021131">
    <property type="entry name" value="Ribosomal_uL15/eL18"/>
</dbReference>
<dbReference type="PANTHER" id="PTHR11721">
    <property type="entry name" value="60S RIBOSOMAL PROTEIN L27A"/>
    <property type="match status" value="1"/>
</dbReference>
<comment type="caution">
    <text evidence="7">The sequence shown here is derived from an EMBL/GenBank/DDBJ whole genome shotgun (WGS) entry which is preliminary data.</text>
</comment>
<dbReference type="PANTHER" id="PTHR11721:SF3">
    <property type="entry name" value="LARGE RIBOSOMAL SUBUNIT PROTEIN UL15"/>
    <property type="match status" value="1"/>
</dbReference>
<protein>
    <submittedName>
        <fullName evidence="7">Ribosomal protein RPL27A</fullName>
    </submittedName>
</protein>
<dbReference type="VEuPathDB" id="ToxoDB:TGME49_310490"/>
<evidence type="ECO:0000256" key="2">
    <source>
        <dbReference type="ARBA" id="ARBA00022980"/>
    </source>
</evidence>
<comment type="similarity">
    <text evidence="1 4">Belongs to the universal ribosomal protein uL15 family.</text>
</comment>
<dbReference type="Pfam" id="PF00828">
    <property type="entry name" value="Ribosomal_L27A"/>
    <property type="match status" value="1"/>
</dbReference>
<dbReference type="InterPro" id="IPR001196">
    <property type="entry name" value="Ribosomal_uL15_CS"/>
</dbReference>
<dbReference type="GO" id="GO:0022625">
    <property type="term" value="C:cytosolic large ribosomal subunit"/>
    <property type="evidence" value="ECO:0007669"/>
    <property type="project" value="TreeGrafter"/>
</dbReference>
<keyword evidence="2 4" id="KW-0689">Ribosomal protein</keyword>
<evidence type="ECO:0000313" key="8">
    <source>
        <dbReference type="Proteomes" id="UP000557509"/>
    </source>
</evidence>
<dbReference type="Proteomes" id="UP000557509">
    <property type="component" value="Unassembled WGS sequence"/>
</dbReference>
<dbReference type="GO" id="GO:0003735">
    <property type="term" value="F:structural constituent of ribosome"/>
    <property type="evidence" value="ECO:0007669"/>
    <property type="project" value="InterPro"/>
</dbReference>
<organism evidence="7 8">
    <name type="scientific">Toxoplasma gondii</name>
    <dbReference type="NCBI Taxonomy" id="5811"/>
    <lineage>
        <taxon>Eukaryota</taxon>
        <taxon>Sar</taxon>
        <taxon>Alveolata</taxon>
        <taxon>Apicomplexa</taxon>
        <taxon>Conoidasida</taxon>
        <taxon>Coccidia</taxon>
        <taxon>Eucoccidiorida</taxon>
        <taxon>Eimeriorina</taxon>
        <taxon>Sarcocystidae</taxon>
        <taxon>Toxoplasma</taxon>
    </lineage>
</organism>
<evidence type="ECO:0000259" key="6">
    <source>
        <dbReference type="Pfam" id="PF00828"/>
    </source>
</evidence>
<feature type="compositionally biased region" description="Basic residues" evidence="5">
    <location>
        <begin position="66"/>
        <end position="80"/>
    </location>
</feature>
<gene>
    <name evidence="7" type="ORF">TGRH88_050030</name>
</gene>
<dbReference type="PROSITE" id="PS00475">
    <property type="entry name" value="RIBOSOMAL_L15"/>
    <property type="match status" value="1"/>
</dbReference>
<proteinExistence type="inferred from homology"/>
<sequence length="191" mass="21117">MCRGKLGLRAQIAFVGFLSALFKAPTSTSRIGGLVFVFLPPFFKMTTRLRKTRKRRGHVSAGYGRVGKHRKHPGGRGKAGGMHHMRINYDKYHPGYFGKVGMRHYHLLKNQYTCPTVNVDKLWSLVSPATLEKAEQSKDKAAVIDVTKSGYFKVLGKGDLPKIPVIVKARFFSKIAEKKIKAAGGACVLTG</sequence>
<dbReference type="HAMAP" id="MF_01341">
    <property type="entry name" value="Ribosomal_uL15"/>
    <property type="match status" value="1"/>
</dbReference>
<dbReference type="EMBL" id="JAAUHK010000196">
    <property type="protein sequence ID" value="KAF4639231.1"/>
    <property type="molecule type" value="Genomic_DNA"/>
</dbReference>